<comment type="function">
    <text evidence="1">Alpha-L-fucosidase is responsible for hydrolyzing the alpha-1,6-linked fucose joined to the reducing-end N-acetylglucosamine of the carbohydrate moieties of glycoproteins.</text>
</comment>
<evidence type="ECO:0000313" key="10">
    <source>
        <dbReference type="EMBL" id="NYE70492.1"/>
    </source>
</evidence>
<evidence type="ECO:0000256" key="4">
    <source>
        <dbReference type="ARBA" id="ARBA00022729"/>
    </source>
</evidence>
<comment type="caution">
    <text evidence="10">The sequence shown here is derived from an EMBL/GenBank/DDBJ whole genome shotgun (WGS) entry which is preliminary data.</text>
</comment>
<dbReference type="InterPro" id="IPR057739">
    <property type="entry name" value="Glyco_hydro_29_N"/>
</dbReference>
<dbReference type="SMART" id="SM00812">
    <property type="entry name" value="Alpha_L_fucos"/>
    <property type="match status" value="1"/>
</dbReference>
<evidence type="ECO:0000256" key="3">
    <source>
        <dbReference type="ARBA" id="ARBA00012662"/>
    </source>
</evidence>
<dbReference type="EMBL" id="JACCBU010000001">
    <property type="protein sequence ID" value="NYE70492.1"/>
    <property type="molecule type" value="Genomic_DNA"/>
</dbReference>
<dbReference type="Gene3D" id="2.60.40.1180">
    <property type="entry name" value="Golgi alpha-mannosidase II"/>
    <property type="match status" value="1"/>
</dbReference>
<dbReference type="RefSeq" id="WP_179749992.1">
    <property type="nucleotide sequence ID" value="NZ_JACCBU010000001.1"/>
</dbReference>
<keyword evidence="11" id="KW-1185">Reference proteome</keyword>
<gene>
    <name evidence="10" type="ORF">BKA15_001821</name>
</gene>
<keyword evidence="5 10" id="KW-0378">Hydrolase</keyword>
<name>A0A7Y9I563_9ACTN</name>
<reference evidence="10 11" key="1">
    <citation type="submission" date="2020-07" db="EMBL/GenBank/DDBJ databases">
        <title>Sequencing the genomes of 1000 actinobacteria strains.</title>
        <authorList>
            <person name="Klenk H.-P."/>
        </authorList>
    </citation>
    <scope>NUCLEOTIDE SEQUENCE [LARGE SCALE GENOMIC DNA]</scope>
    <source>
        <strain evidence="10 11">DSM 22083</strain>
    </source>
</reference>
<dbReference type="Pfam" id="PF16757">
    <property type="entry name" value="Fucosidase_C"/>
    <property type="match status" value="1"/>
</dbReference>
<evidence type="ECO:0000259" key="9">
    <source>
        <dbReference type="Pfam" id="PF16757"/>
    </source>
</evidence>
<feature type="region of interest" description="Disordered" evidence="7">
    <location>
        <begin position="479"/>
        <end position="500"/>
    </location>
</feature>
<evidence type="ECO:0000256" key="1">
    <source>
        <dbReference type="ARBA" id="ARBA00004071"/>
    </source>
</evidence>
<dbReference type="PANTHER" id="PTHR10030">
    <property type="entry name" value="ALPHA-L-FUCOSIDASE"/>
    <property type="match status" value="1"/>
</dbReference>
<evidence type="ECO:0000313" key="11">
    <source>
        <dbReference type="Proteomes" id="UP000569914"/>
    </source>
</evidence>
<evidence type="ECO:0000256" key="6">
    <source>
        <dbReference type="ARBA" id="ARBA00023295"/>
    </source>
</evidence>
<feature type="region of interest" description="Disordered" evidence="7">
    <location>
        <begin position="175"/>
        <end position="200"/>
    </location>
</feature>
<keyword evidence="4" id="KW-0732">Signal</keyword>
<dbReference type="InterPro" id="IPR016286">
    <property type="entry name" value="FUC_metazoa-typ"/>
</dbReference>
<accession>A0A7Y9I563</accession>
<evidence type="ECO:0000256" key="5">
    <source>
        <dbReference type="ARBA" id="ARBA00022801"/>
    </source>
</evidence>
<dbReference type="SUPFAM" id="SSF51445">
    <property type="entry name" value="(Trans)glycosidases"/>
    <property type="match status" value="1"/>
</dbReference>
<sequence length="500" mass="55950">MTTHAGYRPTWESLRGHAIPGWFGSAKFGIWSHWGAQSVGRSGDWYARHLYGPQAGSGPWERRRSLRQYAHHKAEFGPPSEFGAADLARRWRAERFDPDELIDLYRRSGARYFVALAAHCDNVDLWDSPHPWNTTRVGPRRDIVGAWEKSARAAGLPFGLSFHNNWTWRWLDVAHGTDPETGEPNDGARPSPGADPDPAALYPPVHEPGVAPPPGQAVDFYRRVRAALDRYRPDLVYLDDMRLPFDEGSVVQAEPPSRLGLDLLADYYASCASGGIVTIKEVPPEDRTAVLLDCERRQLDAIQDQPWQFDTSDGEWFHCEGTEDFFHPRKTSRQVIHTLVDVVSKNGTLLLNIPQRADGTLDDHARTLLAEIGAWLSVCGEGIYDTVPWRRFGEGSTGLGDTRGYEGYNEGDRAYRFDDLRFTSRGSDLYVTLLEWPTDRHTMITSLGTDQAPTDSEPVQVTLLGHGPVPWQRTPAALRVDLPPDPPTPSASMIRISRPG</sequence>
<organism evidence="10 11">
    <name type="scientific">Microlunatus parietis</name>
    <dbReference type="NCBI Taxonomy" id="682979"/>
    <lineage>
        <taxon>Bacteria</taxon>
        <taxon>Bacillati</taxon>
        <taxon>Actinomycetota</taxon>
        <taxon>Actinomycetes</taxon>
        <taxon>Propionibacteriales</taxon>
        <taxon>Propionibacteriaceae</taxon>
        <taxon>Microlunatus</taxon>
    </lineage>
</organism>
<protein>
    <recommendedName>
        <fullName evidence="3">alpha-L-fucosidase</fullName>
        <ecNumber evidence="3">3.2.1.51</ecNumber>
    </recommendedName>
</protein>
<keyword evidence="6 10" id="KW-0326">Glycosidase</keyword>
<dbReference type="GO" id="GO:0004560">
    <property type="term" value="F:alpha-L-fucosidase activity"/>
    <property type="evidence" value="ECO:0007669"/>
    <property type="project" value="UniProtKB-EC"/>
</dbReference>
<dbReference type="InterPro" id="IPR000933">
    <property type="entry name" value="Glyco_hydro_29"/>
</dbReference>
<dbReference type="InterPro" id="IPR017853">
    <property type="entry name" value="GH"/>
</dbReference>
<dbReference type="InterPro" id="IPR013780">
    <property type="entry name" value="Glyco_hydro_b"/>
</dbReference>
<dbReference type="AlphaFoldDB" id="A0A7Y9I563"/>
<feature type="domain" description="Alpha-L-fucosidase C-terminal" evidence="9">
    <location>
        <begin position="419"/>
        <end position="485"/>
    </location>
</feature>
<feature type="domain" description="Glycoside hydrolase family 29 N-terminal" evidence="8">
    <location>
        <begin position="4"/>
        <end position="381"/>
    </location>
</feature>
<dbReference type="Gene3D" id="3.20.20.80">
    <property type="entry name" value="Glycosidases"/>
    <property type="match status" value="1"/>
</dbReference>
<evidence type="ECO:0000256" key="2">
    <source>
        <dbReference type="ARBA" id="ARBA00007951"/>
    </source>
</evidence>
<evidence type="ECO:0000259" key="8">
    <source>
        <dbReference type="Pfam" id="PF01120"/>
    </source>
</evidence>
<dbReference type="Pfam" id="PF01120">
    <property type="entry name" value="Alpha_L_fucos"/>
    <property type="match status" value="1"/>
</dbReference>
<dbReference type="PANTHER" id="PTHR10030:SF37">
    <property type="entry name" value="ALPHA-L-FUCOSIDASE-RELATED"/>
    <property type="match status" value="1"/>
</dbReference>
<comment type="similarity">
    <text evidence="2">Belongs to the glycosyl hydrolase 29 family.</text>
</comment>
<dbReference type="GO" id="GO:0005764">
    <property type="term" value="C:lysosome"/>
    <property type="evidence" value="ECO:0007669"/>
    <property type="project" value="TreeGrafter"/>
</dbReference>
<dbReference type="GO" id="GO:0006004">
    <property type="term" value="P:fucose metabolic process"/>
    <property type="evidence" value="ECO:0007669"/>
    <property type="project" value="InterPro"/>
</dbReference>
<dbReference type="GO" id="GO:0016139">
    <property type="term" value="P:glycoside catabolic process"/>
    <property type="evidence" value="ECO:0007669"/>
    <property type="project" value="TreeGrafter"/>
</dbReference>
<proteinExistence type="inferred from homology"/>
<dbReference type="PIRSF" id="PIRSF001092">
    <property type="entry name" value="Alpha-L-fucosidase"/>
    <property type="match status" value="1"/>
</dbReference>
<dbReference type="EC" id="3.2.1.51" evidence="3"/>
<dbReference type="InterPro" id="IPR031919">
    <property type="entry name" value="Fucosidase_C"/>
</dbReference>
<dbReference type="Proteomes" id="UP000569914">
    <property type="component" value="Unassembled WGS sequence"/>
</dbReference>
<evidence type="ECO:0000256" key="7">
    <source>
        <dbReference type="SAM" id="MobiDB-lite"/>
    </source>
</evidence>